<dbReference type="GO" id="GO:0016787">
    <property type="term" value="F:hydrolase activity"/>
    <property type="evidence" value="ECO:0007669"/>
    <property type="project" value="UniProtKB-UniRule"/>
</dbReference>
<dbReference type="GO" id="GO:0009338">
    <property type="term" value="C:exodeoxyribonuclease V complex"/>
    <property type="evidence" value="ECO:0007669"/>
    <property type="project" value="TreeGrafter"/>
</dbReference>
<dbReference type="GO" id="GO:0003677">
    <property type="term" value="F:DNA binding"/>
    <property type="evidence" value="ECO:0007669"/>
    <property type="project" value="InterPro"/>
</dbReference>
<dbReference type="Pfam" id="PF00580">
    <property type="entry name" value="UvrD-helicase"/>
    <property type="match status" value="1"/>
</dbReference>
<protein>
    <recommendedName>
        <fullName evidence="6">UvrD-like helicase ATP-binding domain-containing protein</fullName>
    </recommendedName>
</protein>
<evidence type="ECO:0000256" key="5">
    <source>
        <dbReference type="PROSITE-ProRule" id="PRU00560"/>
    </source>
</evidence>
<keyword evidence="8" id="KW-1185">Reference proteome</keyword>
<dbReference type="AlphaFoldDB" id="A0A844SE40"/>
<evidence type="ECO:0000259" key="6">
    <source>
        <dbReference type="PROSITE" id="PS51198"/>
    </source>
</evidence>
<dbReference type="GO" id="GO:0005524">
    <property type="term" value="F:ATP binding"/>
    <property type="evidence" value="ECO:0007669"/>
    <property type="project" value="UniProtKB-UniRule"/>
</dbReference>
<dbReference type="PROSITE" id="PS51198">
    <property type="entry name" value="UVRD_HELICASE_ATP_BIND"/>
    <property type="match status" value="1"/>
</dbReference>
<dbReference type="EMBL" id="WQNF01000001">
    <property type="protein sequence ID" value="MVT63947.1"/>
    <property type="molecule type" value="Genomic_DNA"/>
</dbReference>
<feature type="binding site" evidence="5">
    <location>
        <begin position="25"/>
        <end position="32"/>
    </location>
    <ligand>
        <name>ATP</name>
        <dbReference type="ChEBI" id="CHEBI:30616"/>
    </ligand>
</feature>
<dbReference type="SUPFAM" id="SSF52540">
    <property type="entry name" value="P-loop containing nucleoside triphosphate hydrolases"/>
    <property type="match status" value="1"/>
</dbReference>
<organism evidence="7 8">
    <name type="scientific">Bradyrhizobium pachyrhizi</name>
    <dbReference type="NCBI Taxonomy" id="280333"/>
    <lineage>
        <taxon>Bacteria</taxon>
        <taxon>Pseudomonadati</taxon>
        <taxon>Pseudomonadota</taxon>
        <taxon>Alphaproteobacteria</taxon>
        <taxon>Hyphomicrobiales</taxon>
        <taxon>Nitrobacteraceae</taxon>
        <taxon>Bradyrhizobium</taxon>
    </lineage>
</organism>
<dbReference type="GO" id="GO:0005829">
    <property type="term" value="C:cytosol"/>
    <property type="evidence" value="ECO:0007669"/>
    <property type="project" value="TreeGrafter"/>
</dbReference>
<evidence type="ECO:0000256" key="4">
    <source>
        <dbReference type="ARBA" id="ARBA00022840"/>
    </source>
</evidence>
<comment type="caution">
    <text evidence="7">The sequence shown here is derived from an EMBL/GenBank/DDBJ whole genome shotgun (WGS) entry which is preliminary data.</text>
</comment>
<keyword evidence="1 5" id="KW-0547">Nucleotide-binding</keyword>
<keyword evidence="4 5" id="KW-0067">ATP-binding</keyword>
<evidence type="ECO:0000256" key="1">
    <source>
        <dbReference type="ARBA" id="ARBA00022741"/>
    </source>
</evidence>
<reference evidence="7 8" key="1">
    <citation type="submission" date="2019-12" db="EMBL/GenBank/DDBJ databases">
        <title>Draft genome sequences Bradyrhizobium cajani AMBPC1010, Bradyrhizobium pachyrhizi AMBPC1040 and Bradyrhizobium yuanmingense ALSPC3051, three plant growth promoting strains isolated from nodules of Cajanus cajan L. in Dominican Republic.</title>
        <authorList>
            <person name="Flores-Felix J.D."/>
            <person name="Araujo J."/>
            <person name="Diaz-Alcantara C."/>
            <person name="Gonzalez-Andres F."/>
            <person name="Velazquez E."/>
        </authorList>
    </citation>
    <scope>NUCLEOTIDE SEQUENCE [LARGE SCALE GENOMIC DNA]</scope>
    <source>
        <strain evidence="7 8">1040</strain>
    </source>
</reference>
<accession>A0A844SE40</accession>
<gene>
    <name evidence="7" type="ORF">GPL21_02295</name>
</gene>
<sequence>MTKIVDDAERLRALTELHSCLLVEAAAGTGKTSLLAGRVVMLLAAGVDPRSIIALYLQRIVEGRIPDELRAALPTGPSDAQNAMLRHAADRLDELTCGTIHSFCHDILRAYSVEAAIDPGAEVLDGDQADFLFDGIFDRWWRNRLDRSAPAPRDPIASVARRDPPSPTAFFPATEFRNELSFPTTMAGLALADGIYWRVYALVPTDNGDLLIKIPMYAPQIQDVIKSCPVSH</sequence>
<dbReference type="InterPro" id="IPR000212">
    <property type="entry name" value="DNA_helicase_UvrD/REP"/>
</dbReference>
<proteinExistence type="predicted"/>
<evidence type="ECO:0000313" key="7">
    <source>
        <dbReference type="EMBL" id="MVT63947.1"/>
    </source>
</evidence>
<evidence type="ECO:0000256" key="3">
    <source>
        <dbReference type="ARBA" id="ARBA00022806"/>
    </source>
</evidence>
<dbReference type="Proteomes" id="UP000436468">
    <property type="component" value="Unassembled WGS sequence"/>
</dbReference>
<name>A0A844SE40_9BRAD</name>
<keyword evidence="2 5" id="KW-0378">Hydrolase</keyword>
<dbReference type="InterPro" id="IPR014016">
    <property type="entry name" value="UvrD-like_ATP-bd"/>
</dbReference>
<dbReference type="PANTHER" id="PTHR11070">
    <property type="entry name" value="UVRD / RECB / PCRA DNA HELICASE FAMILY MEMBER"/>
    <property type="match status" value="1"/>
</dbReference>
<dbReference type="GO" id="GO:0000725">
    <property type="term" value="P:recombinational repair"/>
    <property type="evidence" value="ECO:0007669"/>
    <property type="project" value="TreeGrafter"/>
</dbReference>
<dbReference type="PANTHER" id="PTHR11070:SF23">
    <property type="entry name" value="RECBCD ENZYME SUBUNIT RECB"/>
    <property type="match status" value="1"/>
</dbReference>
<dbReference type="GO" id="GO:0043138">
    <property type="term" value="F:3'-5' DNA helicase activity"/>
    <property type="evidence" value="ECO:0007669"/>
    <property type="project" value="TreeGrafter"/>
</dbReference>
<keyword evidence="3 5" id="KW-0347">Helicase</keyword>
<dbReference type="Gene3D" id="3.40.50.300">
    <property type="entry name" value="P-loop containing nucleotide triphosphate hydrolases"/>
    <property type="match status" value="1"/>
</dbReference>
<evidence type="ECO:0000256" key="2">
    <source>
        <dbReference type="ARBA" id="ARBA00022801"/>
    </source>
</evidence>
<dbReference type="RefSeq" id="WP_157340758.1">
    <property type="nucleotide sequence ID" value="NZ_WQNF01000001.1"/>
</dbReference>
<feature type="domain" description="UvrD-like helicase ATP-binding" evidence="6">
    <location>
        <begin position="4"/>
        <end position="232"/>
    </location>
</feature>
<dbReference type="InterPro" id="IPR027417">
    <property type="entry name" value="P-loop_NTPase"/>
</dbReference>
<evidence type="ECO:0000313" key="8">
    <source>
        <dbReference type="Proteomes" id="UP000436468"/>
    </source>
</evidence>